<dbReference type="InterPro" id="IPR010432">
    <property type="entry name" value="RDD"/>
</dbReference>
<name>A0ABZ0UTB9_9RICK</name>
<evidence type="ECO:0000259" key="7">
    <source>
        <dbReference type="Pfam" id="PF06271"/>
    </source>
</evidence>
<evidence type="ECO:0000256" key="4">
    <source>
        <dbReference type="ARBA" id="ARBA00022989"/>
    </source>
</evidence>
<keyword evidence="9" id="KW-1185">Reference proteome</keyword>
<keyword evidence="4 6" id="KW-1133">Transmembrane helix</keyword>
<keyword evidence="3 6" id="KW-0812">Transmembrane</keyword>
<feature type="transmembrane region" description="Helical" evidence="6">
    <location>
        <begin position="21"/>
        <end position="44"/>
    </location>
</feature>
<comment type="subcellular location">
    <subcellularLocation>
        <location evidence="1">Cell membrane</location>
        <topology evidence="1">Multi-pass membrane protein</topology>
    </subcellularLocation>
</comment>
<dbReference type="RefSeq" id="WP_323737712.1">
    <property type="nucleotide sequence ID" value="NZ_CP112932.1"/>
</dbReference>
<evidence type="ECO:0000256" key="1">
    <source>
        <dbReference type="ARBA" id="ARBA00004651"/>
    </source>
</evidence>
<protein>
    <submittedName>
        <fullName evidence="8">RDD family protein</fullName>
    </submittedName>
</protein>
<accession>A0ABZ0UTB9</accession>
<gene>
    <name evidence="8" type="ORF">Trichorick_00773</name>
</gene>
<sequence>MKRQVVYPRLVPRLFATTIDLFLLAIFATPIMNFFAPKIFLLFFQDFFIQQHVDLADAQAIASATSLPEFMQHITAGKFLGYLASLFALHAVIMGSFFVGFWIYKGATPGKMILGLRIVDAETLLKPKTSQFVKRFFAYLTALFGIWYILLNERHQALHDKIAGTVVIKR</sequence>
<evidence type="ECO:0000256" key="5">
    <source>
        <dbReference type="ARBA" id="ARBA00023136"/>
    </source>
</evidence>
<feature type="domain" description="RDD" evidence="7">
    <location>
        <begin position="7"/>
        <end position="164"/>
    </location>
</feature>
<dbReference type="InterPro" id="IPR051791">
    <property type="entry name" value="Pra-immunoreactive"/>
</dbReference>
<dbReference type="Proteomes" id="UP001326613">
    <property type="component" value="Chromosome"/>
</dbReference>
<evidence type="ECO:0000313" key="9">
    <source>
        <dbReference type="Proteomes" id="UP001326613"/>
    </source>
</evidence>
<evidence type="ECO:0000256" key="2">
    <source>
        <dbReference type="ARBA" id="ARBA00022475"/>
    </source>
</evidence>
<dbReference type="EMBL" id="CP112932">
    <property type="protein sequence ID" value="WPY00883.1"/>
    <property type="molecule type" value="Genomic_DNA"/>
</dbReference>
<proteinExistence type="predicted"/>
<keyword evidence="5 6" id="KW-0472">Membrane</keyword>
<evidence type="ECO:0000256" key="3">
    <source>
        <dbReference type="ARBA" id="ARBA00022692"/>
    </source>
</evidence>
<dbReference type="Pfam" id="PF06271">
    <property type="entry name" value="RDD"/>
    <property type="match status" value="1"/>
</dbReference>
<feature type="transmembrane region" description="Helical" evidence="6">
    <location>
        <begin position="132"/>
        <end position="150"/>
    </location>
</feature>
<reference evidence="8 9" key="1">
    <citation type="submission" date="2022-10" db="EMBL/GenBank/DDBJ databases">
        <title>Host association and intracellularity evolved multiple times independently in the Rickettsiales.</title>
        <authorList>
            <person name="Castelli M."/>
            <person name="Nardi T."/>
            <person name="Gammuto L."/>
            <person name="Bellinzona G."/>
            <person name="Sabaneyeva E."/>
            <person name="Potekhin A."/>
            <person name="Serra V."/>
            <person name="Petroni G."/>
            <person name="Sassera D."/>
        </authorList>
    </citation>
    <scope>NUCLEOTIDE SEQUENCE [LARGE SCALE GENOMIC DNA]</scope>
    <source>
        <strain evidence="8 9">Kr 154-4</strain>
    </source>
</reference>
<evidence type="ECO:0000313" key="8">
    <source>
        <dbReference type="EMBL" id="WPY00883.1"/>
    </source>
</evidence>
<dbReference type="PANTHER" id="PTHR36115:SF4">
    <property type="entry name" value="MEMBRANE PROTEIN"/>
    <property type="match status" value="1"/>
</dbReference>
<keyword evidence="2" id="KW-1003">Cell membrane</keyword>
<organism evidence="8 9">
    <name type="scientific">Candidatus Trichorickettsia mobilis</name>
    <dbReference type="NCBI Taxonomy" id="1346319"/>
    <lineage>
        <taxon>Bacteria</taxon>
        <taxon>Pseudomonadati</taxon>
        <taxon>Pseudomonadota</taxon>
        <taxon>Alphaproteobacteria</taxon>
        <taxon>Rickettsiales</taxon>
        <taxon>Rickettsiaceae</taxon>
        <taxon>Rickettsieae</taxon>
        <taxon>Candidatus Trichorickettsia</taxon>
    </lineage>
</organism>
<evidence type="ECO:0000256" key="6">
    <source>
        <dbReference type="SAM" id="Phobius"/>
    </source>
</evidence>
<feature type="transmembrane region" description="Helical" evidence="6">
    <location>
        <begin position="79"/>
        <end position="104"/>
    </location>
</feature>
<dbReference type="PANTHER" id="PTHR36115">
    <property type="entry name" value="PROLINE-RICH ANTIGEN HOMOLOG-RELATED"/>
    <property type="match status" value="1"/>
</dbReference>